<proteinExistence type="inferred from homology"/>
<comment type="similarity">
    <text evidence="1">Belongs to the protein prenyltransferase subunit alpha family.</text>
</comment>
<evidence type="ECO:0000256" key="1">
    <source>
        <dbReference type="RuleBase" id="RU367120"/>
    </source>
</evidence>
<dbReference type="PANTHER" id="PTHR11129:SF2">
    <property type="entry name" value="GERANYLGERANYL TRANSFERASE TYPE-2 SUBUNIT ALPHA"/>
    <property type="match status" value="1"/>
</dbReference>
<dbReference type="EMBL" id="CACSLK010024540">
    <property type="protein sequence ID" value="CAA0823967.1"/>
    <property type="molecule type" value="Genomic_DNA"/>
</dbReference>
<dbReference type="GO" id="GO:0004663">
    <property type="term" value="F:Rab geranylgeranyltransferase activity"/>
    <property type="evidence" value="ECO:0007669"/>
    <property type="project" value="UniProtKB-UniRule"/>
</dbReference>
<evidence type="ECO:0000313" key="2">
    <source>
        <dbReference type="EMBL" id="CAA0823967.1"/>
    </source>
</evidence>
<accession>A0A9N7N176</accession>
<keyword evidence="1 2" id="KW-0808">Transferase</keyword>
<dbReference type="PANTHER" id="PTHR11129">
    <property type="entry name" value="PROTEIN FARNESYLTRANSFERASE ALPHA SUBUNIT/RAB GERANYLGERANYL TRANSFERASE ALPHA SUBUNIT"/>
    <property type="match status" value="1"/>
</dbReference>
<dbReference type="OrthoDB" id="1658at2759"/>
<comment type="catalytic activity">
    <reaction evidence="1">
        <text>geranylgeranyl diphosphate + L-cysteinyl-[protein] = S-geranylgeranyl-L-cysteinyl-[protein] + diphosphate</text>
        <dbReference type="Rhea" id="RHEA:21240"/>
        <dbReference type="Rhea" id="RHEA-COMP:10131"/>
        <dbReference type="Rhea" id="RHEA-COMP:11537"/>
        <dbReference type="ChEBI" id="CHEBI:29950"/>
        <dbReference type="ChEBI" id="CHEBI:33019"/>
        <dbReference type="ChEBI" id="CHEBI:57533"/>
        <dbReference type="ChEBI" id="CHEBI:86021"/>
        <dbReference type="EC" id="2.5.1.60"/>
    </reaction>
</comment>
<dbReference type="Proteomes" id="UP001153555">
    <property type="component" value="Unassembled WGS sequence"/>
</dbReference>
<gene>
    <name evidence="2" type="ORF">SHERM_21098</name>
</gene>
<keyword evidence="1" id="KW-0637">Prenyltransferase</keyword>
<comment type="caution">
    <text evidence="2">The sequence shown here is derived from an EMBL/GenBank/DDBJ whole genome shotgun (WGS) entry which is preliminary data.</text>
</comment>
<dbReference type="AlphaFoldDB" id="A0A9N7N176"/>
<evidence type="ECO:0000313" key="3">
    <source>
        <dbReference type="Proteomes" id="UP001153555"/>
    </source>
</evidence>
<keyword evidence="3" id="KW-1185">Reference proteome</keyword>
<name>A0A9N7N176_STRHE</name>
<organism evidence="2 3">
    <name type="scientific">Striga hermonthica</name>
    <name type="common">Purple witchweed</name>
    <name type="synonym">Buchnera hermonthica</name>
    <dbReference type="NCBI Taxonomy" id="68872"/>
    <lineage>
        <taxon>Eukaryota</taxon>
        <taxon>Viridiplantae</taxon>
        <taxon>Streptophyta</taxon>
        <taxon>Embryophyta</taxon>
        <taxon>Tracheophyta</taxon>
        <taxon>Spermatophyta</taxon>
        <taxon>Magnoliopsida</taxon>
        <taxon>eudicotyledons</taxon>
        <taxon>Gunneridae</taxon>
        <taxon>Pentapetalae</taxon>
        <taxon>asterids</taxon>
        <taxon>lamiids</taxon>
        <taxon>Lamiales</taxon>
        <taxon>Orobanchaceae</taxon>
        <taxon>Buchnereae</taxon>
        <taxon>Striga</taxon>
    </lineage>
</organism>
<reference evidence="2" key="1">
    <citation type="submission" date="2019-12" db="EMBL/GenBank/DDBJ databases">
        <authorList>
            <person name="Scholes J."/>
        </authorList>
    </citation>
    <scope>NUCLEOTIDE SEQUENCE</scope>
</reference>
<dbReference type="GO" id="GO:0005968">
    <property type="term" value="C:Rab-protein geranylgeranyltransferase complex"/>
    <property type="evidence" value="ECO:0007669"/>
    <property type="project" value="TreeGrafter"/>
</dbReference>
<protein>
    <recommendedName>
        <fullName evidence="1">Geranylgeranyl transferase type-2 subunit alpha</fullName>
        <ecNumber evidence="1">2.5.1.60</ecNumber>
    </recommendedName>
    <alternativeName>
        <fullName evidence="1">Geranylgeranyl transferase type II subunit alpha</fullName>
    </alternativeName>
</protein>
<dbReference type="SUPFAM" id="SSF48439">
    <property type="entry name" value="Protein prenylyltransferase"/>
    <property type="match status" value="1"/>
</dbReference>
<dbReference type="EC" id="2.5.1.60" evidence="1"/>
<comment type="function">
    <text evidence="1">Catalyzes the transfer of a geranyl-geranyl moiety from geranyl-geranyl pyrophosphate to cysteines occuring in specific C-terminal amino acid sequences.</text>
</comment>
<sequence length="304" mass="34573">MHGRPRKALTEEEQRASSLKTAKLRDLQSQALHFHHNKIYTGEAIAISAKLFGVKSRALYWLELLKLAVQHLIDQRSEGGADSESIQSIFDEELILLSNLLEKGGEDYHDKGNVLGEEYEFVRNAMFTDPDDQSEAVSVKVTVTSSPGITSSGGLPCNQPRHVSFSVRLPSDEQKHSEMKTIDRISWKEEQFIATESQEVNLAHLFCELEITEQNKEKTPTCSLETISGEIDHCRELLSTTNCKIGKLTLARLLMAHNTLMSFRSTDDRIQTRYEDILALYQDLMKMDPAHICYYEDEYSLVFI</sequence>
<dbReference type="GO" id="GO:0097354">
    <property type="term" value="P:prenylation"/>
    <property type="evidence" value="ECO:0007669"/>
    <property type="project" value="UniProtKB-UniRule"/>
</dbReference>